<gene>
    <name evidence="9" type="ORF">H4R26_003950</name>
</gene>
<keyword evidence="5" id="KW-0158">Chromosome</keyword>
<keyword evidence="6" id="KW-0779">Telomere</keyword>
<keyword evidence="7" id="KW-0238">DNA-binding</keyword>
<evidence type="ECO:0000256" key="3">
    <source>
        <dbReference type="ARBA" id="ARBA00006332"/>
    </source>
</evidence>
<dbReference type="GO" id="GO:0045740">
    <property type="term" value="P:positive regulation of DNA replication"/>
    <property type="evidence" value="ECO:0007669"/>
    <property type="project" value="TreeGrafter"/>
</dbReference>
<dbReference type="EMBL" id="JANBQF010000366">
    <property type="protein sequence ID" value="KAJ2001783.1"/>
    <property type="molecule type" value="Genomic_DNA"/>
</dbReference>
<comment type="similarity">
    <text evidence="3">Belongs to the CTC1 family.</text>
</comment>
<dbReference type="GO" id="GO:0010833">
    <property type="term" value="P:telomere maintenance via telomere lengthening"/>
    <property type="evidence" value="ECO:0007669"/>
    <property type="project" value="TreeGrafter"/>
</dbReference>
<organism evidence="9 10">
    <name type="scientific">Coemansia thaxteri</name>
    <dbReference type="NCBI Taxonomy" id="2663907"/>
    <lineage>
        <taxon>Eukaryota</taxon>
        <taxon>Fungi</taxon>
        <taxon>Fungi incertae sedis</taxon>
        <taxon>Zoopagomycota</taxon>
        <taxon>Kickxellomycotina</taxon>
        <taxon>Kickxellomycetes</taxon>
        <taxon>Kickxellales</taxon>
        <taxon>Kickxellaceae</taxon>
        <taxon>Coemansia</taxon>
    </lineage>
</organism>
<dbReference type="Pfam" id="PF15489">
    <property type="entry name" value="CTC1"/>
    <property type="match status" value="1"/>
</dbReference>
<evidence type="ECO:0000256" key="8">
    <source>
        <dbReference type="ARBA" id="ARBA00023242"/>
    </source>
</evidence>
<keyword evidence="8" id="KW-0539">Nucleus</keyword>
<protein>
    <recommendedName>
        <fullName evidence="4">CST complex subunit CTC1</fullName>
    </recommendedName>
</protein>
<dbReference type="GO" id="GO:0042162">
    <property type="term" value="F:telomeric DNA binding"/>
    <property type="evidence" value="ECO:0007669"/>
    <property type="project" value="TreeGrafter"/>
</dbReference>
<accession>A0A9W8BH51</accession>
<evidence type="ECO:0000256" key="5">
    <source>
        <dbReference type="ARBA" id="ARBA00022454"/>
    </source>
</evidence>
<dbReference type="AlphaFoldDB" id="A0A9W8BH51"/>
<name>A0A9W8BH51_9FUNG</name>
<evidence type="ECO:0000313" key="10">
    <source>
        <dbReference type="Proteomes" id="UP001150907"/>
    </source>
</evidence>
<evidence type="ECO:0000256" key="6">
    <source>
        <dbReference type="ARBA" id="ARBA00022895"/>
    </source>
</evidence>
<evidence type="ECO:0000256" key="2">
    <source>
        <dbReference type="ARBA" id="ARBA00004574"/>
    </source>
</evidence>
<evidence type="ECO:0000256" key="1">
    <source>
        <dbReference type="ARBA" id="ARBA00004123"/>
    </source>
</evidence>
<dbReference type="OrthoDB" id="2314520at2759"/>
<dbReference type="PANTHER" id="PTHR14865">
    <property type="entry name" value="CST COMPLEX SUBUNIT CTC1"/>
    <property type="match status" value="1"/>
</dbReference>
<dbReference type="GO" id="GO:1990879">
    <property type="term" value="C:CST complex"/>
    <property type="evidence" value="ECO:0007669"/>
    <property type="project" value="TreeGrafter"/>
</dbReference>
<reference evidence="9" key="1">
    <citation type="submission" date="2022-07" db="EMBL/GenBank/DDBJ databases">
        <title>Phylogenomic reconstructions and comparative analyses of Kickxellomycotina fungi.</title>
        <authorList>
            <person name="Reynolds N.K."/>
            <person name="Stajich J.E."/>
            <person name="Barry K."/>
            <person name="Grigoriev I.V."/>
            <person name="Crous P."/>
            <person name="Smith M.E."/>
        </authorList>
    </citation>
    <scope>NUCLEOTIDE SEQUENCE</scope>
    <source>
        <strain evidence="9">IMI 214461</strain>
    </source>
</reference>
<comment type="caution">
    <text evidence="9">The sequence shown here is derived from an EMBL/GenBank/DDBJ whole genome shotgun (WGS) entry which is preliminary data.</text>
</comment>
<proteinExistence type="inferred from homology"/>
<dbReference type="GO" id="GO:0003697">
    <property type="term" value="F:single-stranded DNA binding"/>
    <property type="evidence" value="ECO:0007669"/>
    <property type="project" value="InterPro"/>
</dbReference>
<dbReference type="PANTHER" id="PTHR14865:SF2">
    <property type="entry name" value="CST COMPLEX SUBUNIT CTC1"/>
    <property type="match status" value="1"/>
</dbReference>
<dbReference type="Proteomes" id="UP001150907">
    <property type="component" value="Unassembled WGS sequence"/>
</dbReference>
<evidence type="ECO:0000256" key="7">
    <source>
        <dbReference type="ARBA" id="ARBA00023125"/>
    </source>
</evidence>
<dbReference type="InterPro" id="IPR029156">
    <property type="entry name" value="CTC1"/>
</dbReference>
<comment type="subcellular location">
    <subcellularLocation>
        <location evidence="2">Chromosome</location>
        <location evidence="2">Telomere</location>
    </subcellularLocation>
    <subcellularLocation>
        <location evidence="1">Nucleus</location>
    </subcellularLocation>
</comment>
<evidence type="ECO:0000256" key="4">
    <source>
        <dbReference type="ARBA" id="ARBA00016175"/>
    </source>
</evidence>
<keyword evidence="10" id="KW-1185">Reference proteome</keyword>
<evidence type="ECO:0000313" key="9">
    <source>
        <dbReference type="EMBL" id="KAJ2001783.1"/>
    </source>
</evidence>
<dbReference type="InterPro" id="IPR042617">
    <property type="entry name" value="CTC1-like"/>
</dbReference>
<sequence>MDASTVLRVCSLAHVRRAMSEGGGSNGQLEARGGSVLVGTLRVAEHSETYTHTPFRIPCGSVVFRDHGTRDEIRCVAVGASATWFGSDTAVLLTEWRYVVAGSRVRGPTADAWSVLEVAAAPVLLAAGAVPTGVERPLSWWVKRRVFPELALEEQFLADVRRGKDGGWRSVLGRVRAVGPLMAAADGSDGVGFLAEVAGGSGPVAVLLRGRRFLGLFASLGIGDVLFVSDVRARRMDGVDGVDGVLGTSDEARAYRVDEFEGLGTDQIEGLGEIEDVQGASQIEDMQGTDQTPSQSQALTQPRGLVSYAGVVTRVVDAALGLYEVDGRHVLALTFWPSASGVAVLRAGTRVVAGNVHVILVADSANQRWELLRRVWPRSAEPRQALVFAACARTSVRVVGFDGGAELLSGGADLIGGGADLLGGVVRAAGGVARLLAVLDAFCKLQAKFPGAELPAAAAMRAALQLTGTDVTLSPHLFPQRRSACAEFLDHAQCATGGGEAAAAARIVPLADVVRRFGAWQARQAAEATPHVRVAYATPRDLGLGGVALVARLRVGARGSVALEDATGRMLVQPTDGGGGGDALRPAFVGQMAAGHVCAWREWRVVSESAHVAGAPPLALVYAAVAAPAVLHADRRFGCGAEPCKPRAASSLLLFVHSRAAHVALQGAALRVDSAAFHDALRRREPLAVAADAPLTCVVSSGADAPHVSLVPGAAYVVCADAVAVAGGVARVVLTRSAYVHPVCAAVWQSAACVFETAGVVGVGAAAVRVAAADAGVVARLRAPHVHAVRDLGVLAAGSVVSVAGTVARRTIKRAVALGDPAGGNQAAVYETHIVLSGGGCSVAVFASLPSFAHPLGLVPGARFAVRDAVLCAARASGRPYLQATGATALQELAAPEPAAPEPAAPSQPAGPAPPRALCIAQLRRSSARRVALHCRVDAVELLRVSAACRACRQPVSALACACAALRHTTPASVAAAAVDVQCRVSDGSGVARLAVSDAAAMAAALGLAPPDVDALLLLAARSPSGCVCWTPQAGDSNADADADADADGAAAFVARAVSDSAALLVEGGVDAPAPPAARLQPLRLAGRTLVVRHPPLPLVTVRRALRLSTPALARHLLERLTTLRDQHPPA</sequence>